<feature type="compositionally biased region" description="Acidic residues" evidence="1">
    <location>
        <begin position="115"/>
        <end position="126"/>
    </location>
</feature>
<sequence length="126" mass="14179">MGKRMCSSTCSRTPKRLVPVHSLQCRPPIVFTSALACWALSTETTTTSMYTSCRRKLGKGQANVRGQDSCLQKLKDSPMSSIKSTKRRPDAENESFVVWKMFSDKEPLPPPSDESGVEDYYFMDDD</sequence>
<name>A0A0E9XAI8_ANGAN</name>
<organism evidence="2">
    <name type="scientific">Anguilla anguilla</name>
    <name type="common">European freshwater eel</name>
    <name type="synonym">Muraena anguilla</name>
    <dbReference type="NCBI Taxonomy" id="7936"/>
    <lineage>
        <taxon>Eukaryota</taxon>
        <taxon>Metazoa</taxon>
        <taxon>Chordata</taxon>
        <taxon>Craniata</taxon>
        <taxon>Vertebrata</taxon>
        <taxon>Euteleostomi</taxon>
        <taxon>Actinopterygii</taxon>
        <taxon>Neopterygii</taxon>
        <taxon>Teleostei</taxon>
        <taxon>Anguilliformes</taxon>
        <taxon>Anguillidae</taxon>
        <taxon>Anguilla</taxon>
    </lineage>
</organism>
<protein>
    <submittedName>
        <fullName evidence="2">Uncharacterized protein</fullName>
    </submittedName>
</protein>
<evidence type="ECO:0000256" key="1">
    <source>
        <dbReference type="SAM" id="MobiDB-lite"/>
    </source>
</evidence>
<dbReference type="AlphaFoldDB" id="A0A0E9XAI8"/>
<reference evidence="2" key="1">
    <citation type="submission" date="2014-11" db="EMBL/GenBank/DDBJ databases">
        <authorList>
            <person name="Amaro Gonzalez C."/>
        </authorList>
    </citation>
    <scope>NUCLEOTIDE SEQUENCE</scope>
</reference>
<dbReference type="EMBL" id="GBXM01008923">
    <property type="protein sequence ID" value="JAH99654.1"/>
    <property type="molecule type" value="Transcribed_RNA"/>
</dbReference>
<feature type="region of interest" description="Disordered" evidence="1">
    <location>
        <begin position="105"/>
        <end position="126"/>
    </location>
</feature>
<proteinExistence type="predicted"/>
<evidence type="ECO:0000313" key="2">
    <source>
        <dbReference type="EMBL" id="JAH99654.1"/>
    </source>
</evidence>
<reference evidence="2" key="2">
    <citation type="journal article" date="2015" name="Fish Shellfish Immunol.">
        <title>Early steps in the European eel (Anguilla anguilla)-Vibrio vulnificus interaction in the gills: Role of the RtxA13 toxin.</title>
        <authorList>
            <person name="Callol A."/>
            <person name="Pajuelo D."/>
            <person name="Ebbesson L."/>
            <person name="Teles M."/>
            <person name="MacKenzie S."/>
            <person name="Amaro C."/>
        </authorList>
    </citation>
    <scope>NUCLEOTIDE SEQUENCE</scope>
</reference>
<accession>A0A0E9XAI8</accession>